<protein>
    <submittedName>
        <fullName evidence="10">Protein GLUTAMINE DUMPER 1</fullName>
    </submittedName>
</protein>
<keyword evidence="4 9" id="KW-0812">Transmembrane</keyword>
<evidence type="ECO:0000256" key="3">
    <source>
        <dbReference type="ARBA" id="ARBA00022448"/>
    </source>
</evidence>
<comment type="caution">
    <text evidence="10">The sequence shown here is derived from an EMBL/GenBank/DDBJ whole genome shotgun (WGS) entry which is preliminary data.</text>
</comment>
<dbReference type="GO" id="GO:0080143">
    <property type="term" value="P:regulation of amino acid export"/>
    <property type="evidence" value="ECO:0007669"/>
    <property type="project" value="InterPro"/>
</dbReference>
<evidence type="ECO:0000313" key="10">
    <source>
        <dbReference type="EMBL" id="KAE8664302.1"/>
    </source>
</evidence>
<evidence type="ECO:0000256" key="5">
    <source>
        <dbReference type="ARBA" id="ARBA00022970"/>
    </source>
</evidence>
<reference evidence="10" key="1">
    <citation type="submission" date="2019-09" db="EMBL/GenBank/DDBJ databases">
        <title>Draft genome information of white flower Hibiscus syriacus.</title>
        <authorList>
            <person name="Kim Y.-M."/>
        </authorList>
    </citation>
    <scope>NUCLEOTIDE SEQUENCE [LARGE SCALE GENOMIC DNA]</scope>
    <source>
        <strain evidence="10">YM2019G1</strain>
    </source>
</reference>
<feature type="region of interest" description="Disordered" evidence="8">
    <location>
        <begin position="112"/>
        <end position="137"/>
    </location>
</feature>
<keyword evidence="11" id="KW-1185">Reference proteome</keyword>
<feature type="transmembrane region" description="Helical" evidence="9">
    <location>
        <begin position="30"/>
        <end position="50"/>
    </location>
</feature>
<dbReference type="PANTHER" id="PTHR33228">
    <property type="entry name" value="PROTEIN GLUTAMINE DUMPER 4-RELATED"/>
    <property type="match status" value="1"/>
</dbReference>
<evidence type="ECO:0000256" key="2">
    <source>
        <dbReference type="ARBA" id="ARBA00009977"/>
    </source>
</evidence>
<keyword evidence="7 9" id="KW-0472">Membrane</keyword>
<evidence type="ECO:0000256" key="6">
    <source>
        <dbReference type="ARBA" id="ARBA00022989"/>
    </source>
</evidence>
<keyword evidence="3" id="KW-0813">Transport</keyword>
<evidence type="ECO:0000256" key="7">
    <source>
        <dbReference type="ARBA" id="ARBA00023136"/>
    </source>
</evidence>
<dbReference type="GO" id="GO:0016020">
    <property type="term" value="C:membrane"/>
    <property type="evidence" value="ECO:0007669"/>
    <property type="project" value="UniProtKB-SubCell"/>
</dbReference>
<gene>
    <name evidence="10" type="ORF">F3Y22_tig00112801pilonHSYRG00070</name>
</gene>
<dbReference type="GO" id="GO:0006865">
    <property type="term" value="P:amino acid transport"/>
    <property type="evidence" value="ECO:0007669"/>
    <property type="project" value="UniProtKB-KW"/>
</dbReference>
<keyword evidence="6 9" id="KW-1133">Transmembrane helix</keyword>
<dbReference type="PANTHER" id="PTHR33228:SF49">
    <property type="entry name" value="PROTEIN GLUTAMINE DUMPER 5"/>
    <property type="match status" value="1"/>
</dbReference>
<evidence type="ECO:0000256" key="4">
    <source>
        <dbReference type="ARBA" id="ARBA00022692"/>
    </source>
</evidence>
<keyword evidence="5" id="KW-0029">Amino-acid transport</keyword>
<evidence type="ECO:0000256" key="8">
    <source>
        <dbReference type="SAM" id="MobiDB-lite"/>
    </source>
</evidence>
<proteinExistence type="inferred from homology"/>
<dbReference type="AlphaFoldDB" id="A0A6A2WSV2"/>
<comment type="subcellular location">
    <subcellularLocation>
        <location evidence="1">Membrane</location>
        <topology evidence="1">Single-pass membrane protein</topology>
    </subcellularLocation>
</comment>
<dbReference type="EMBL" id="VEPZ02001653">
    <property type="protein sequence ID" value="KAE8664302.1"/>
    <property type="molecule type" value="Genomic_DNA"/>
</dbReference>
<dbReference type="InterPro" id="IPR040359">
    <property type="entry name" value="GDU"/>
</dbReference>
<dbReference type="Proteomes" id="UP000436088">
    <property type="component" value="Unassembled WGS sequence"/>
</dbReference>
<evidence type="ECO:0000256" key="1">
    <source>
        <dbReference type="ARBA" id="ARBA00004167"/>
    </source>
</evidence>
<accession>A0A6A2WSV2</accession>
<organism evidence="10 11">
    <name type="scientific">Hibiscus syriacus</name>
    <name type="common">Rose of Sharon</name>
    <dbReference type="NCBI Taxonomy" id="106335"/>
    <lineage>
        <taxon>Eukaryota</taxon>
        <taxon>Viridiplantae</taxon>
        <taxon>Streptophyta</taxon>
        <taxon>Embryophyta</taxon>
        <taxon>Tracheophyta</taxon>
        <taxon>Spermatophyta</taxon>
        <taxon>Magnoliopsida</taxon>
        <taxon>eudicotyledons</taxon>
        <taxon>Gunneridae</taxon>
        <taxon>Pentapetalae</taxon>
        <taxon>rosids</taxon>
        <taxon>malvids</taxon>
        <taxon>Malvales</taxon>
        <taxon>Malvaceae</taxon>
        <taxon>Malvoideae</taxon>
        <taxon>Hibiscus</taxon>
    </lineage>
</organism>
<name>A0A6A2WSV2_HIBSY</name>
<evidence type="ECO:0000256" key="9">
    <source>
        <dbReference type="SAM" id="Phobius"/>
    </source>
</evidence>
<sequence length="137" mass="14652">MRPIKAKAVASPKPLMISTPRSQWHSPVPYLFGGLSAMLALIAFALLILACSYRAVSARLGNNNGGGGGDDTEDDSNNQVKVYEDQILVMMAGELTPTFLATPVFSKASIFGDQNGDSKDMQGSAENDDENETRNGR</sequence>
<comment type="similarity">
    <text evidence="2">Belongs to the GLUTAMINE DUMPER 1 (TC 9.B.60) family.</text>
</comment>
<evidence type="ECO:0000313" key="11">
    <source>
        <dbReference type="Proteomes" id="UP000436088"/>
    </source>
</evidence>